<dbReference type="EMBL" id="JAGTTL010000032">
    <property type="protein sequence ID" value="KAK6296490.1"/>
    <property type="molecule type" value="Genomic_DNA"/>
</dbReference>
<evidence type="ECO:0000313" key="2">
    <source>
        <dbReference type="EMBL" id="KAK6296490.1"/>
    </source>
</evidence>
<organism evidence="2 3">
    <name type="scientific">Coregonus suidteri</name>
    <dbReference type="NCBI Taxonomy" id="861788"/>
    <lineage>
        <taxon>Eukaryota</taxon>
        <taxon>Metazoa</taxon>
        <taxon>Chordata</taxon>
        <taxon>Craniata</taxon>
        <taxon>Vertebrata</taxon>
        <taxon>Euteleostomi</taxon>
        <taxon>Actinopterygii</taxon>
        <taxon>Neopterygii</taxon>
        <taxon>Teleostei</taxon>
        <taxon>Protacanthopterygii</taxon>
        <taxon>Salmoniformes</taxon>
        <taxon>Salmonidae</taxon>
        <taxon>Coregoninae</taxon>
        <taxon>Coregonus</taxon>
    </lineage>
</organism>
<name>A0AAN8KWA3_9TELE</name>
<sequence length="93" mass="10008">MQSMEKFQKRMDEAEIAVPESASPLPRSSESRFLKPADDDDGDGVSAPAPARNFHGFLKPVSDDEESDRKSSGPAWRKSSSGQKSASGKPRAG</sequence>
<feature type="compositionally biased region" description="Basic and acidic residues" evidence="1">
    <location>
        <begin position="1"/>
        <end position="13"/>
    </location>
</feature>
<proteinExistence type="predicted"/>
<evidence type="ECO:0000256" key="1">
    <source>
        <dbReference type="SAM" id="MobiDB-lite"/>
    </source>
</evidence>
<gene>
    <name evidence="2" type="ORF">J4Q44_G00326320</name>
</gene>
<protein>
    <submittedName>
        <fullName evidence="2">Uncharacterized protein</fullName>
    </submittedName>
</protein>
<reference evidence="2 3" key="1">
    <citation type="submission" date="2021-04" db="EMBL/GenBank/DDBJ databases">
        <authorList>
            <person name="De Guttry C."/>
            <person name="Zahm M."/>
            <person name="Klopp C."/>
            <person name="Cabau C."/>
            <person name="Louis A."/>
            <person name="Berthelot C."/>
            <person name="Parey E."/>
            <person name="Roest Crollius H."/>
            <person name="Montfort J."/>
            <person name="Robinson-Rechavi M."/>
            <person name="Bucao C."/>
            <person name="Bouchez O."/>
            <person name="Gislard M."/>
            <person name="Lluch J."/>
            <person name="Milhes M."/>
            <person name="Lampietro C."/>
            <person name="Lopez Roques C."/>
            <person name="Donnadieu C."/>
            <person name="Braasch I."/>
            <person name="Desvignes T."/>
            <person name="Postlethwait J."/>
            <person name="Bobe J."/>
            <person name="Wedekind C."/>
            <person name="Guiguen Y."/>
        </authorList>
    </citation>
    <scope>NUCLEOTIDE SEQUENCE [LARGE SCALE GENOMIC DNA]</scope>
    <source>
        <strain evidence="2">Cs_M1</strain>
        <tissue evidence="2">Blood</tissue>
    </source>
</reference>
<feature type="compositionally biased region" description="Low complexity" evidence="1">
    <location>
        <begin position="78"/>
        <end position="93"/>
    </location>
</feature>
<accession>A0AAN8KWA3</accession>
<dbReference type="AlphaFoldDB" id="A0AAN8KWA3"/>
<comment type="caution">
    <text evidence="2">The sequence shown here is derived from an EMBL/GenBank/DDBJ whole genome shotgun (WGS) entry which is preliminary data.</text>
</comment>
<dbReference type="Proteomes" id="UP001356427">
    <property type="component" value="Unassembled WGS sequence"/>
</dbReference>
<keyword evidence="3" id="KW-1185">Reference proteome</keyword>
<evidence type="ECO:0000313" key="3">
    <source>
        <dbReference type="Proteomes" id="UP001356427"/>
    </source>
</evidence>
<feature type="region of interest" description="Disordered" evidence="1">
    <location>
        <begin position="1"/>
        <end position="93"/>
    </location>
</feature>